<evidence type="ECO:0000313" key="3">
    <source>
        <dbReference type="Proteomes" id="UP000184499"/>
    </source>
</evidence>
<evidence type="ECO:0000256" key="1">
    <source>
        <dbReference type="SAM" id="MobiDB-lite"/>
    </source>
</evidence>
<dbReference type="VEuPathDB" id="FungiDB:ASPBRDRAFT_648895"/>
<feature type="region of interest" description="Disordered" evidence="1">
    <location>
        <begin position="85"/>
        <end position="115"/>
    </location>
</feature>
<dbReference type="EMBL" id="KV878687">
    <property type="protein sequence ID" value="OJJ70004.1"/>
    <property type="molecule type" value="Genomic_DNA"/>
</dbReference>
<sequence>MRLMVGSMVPTSGVVGGGECALCLKFGHHHLCCINVTSLATWHLYRCLGDPPKPMSWSLWRINTTTHSRGIACGVGSIFPSSSRRLISHPRNRSRTNTQVTSNPSKDRLFKPGPL</sequence>
<protein>
    <submittedName>
        <fullName evidence="2">Uncharacterized protein</fullName>
    </submittedName>
</protein>
<organism evidence="2 3">
    <name type="scientific">Aspergillus brasiliensis (strain CBS 101740 / IMI 381727 / IBT 21946)</name>
    <dbReference type="NCBI Taxonomy" id="767769"/>
    <lineage>
        <taxon>Eukaryota</taxon>
        <taxon>Fungi</taxon>
        <taxon>Dikarya</taxon>
        <taxon>Ascomycota</taxon>
        <taxon>Pezizomycotina</taxon>
        <taxon>Eurotiomycetes</taxon>
        <taxon>Eurotiomycetidae</taxon>
        <taxon>Eurotiales</taxon>
        <taxon>Aspergillaceae</taxon>
        <taxon>Aspergillus</taxon>
        <taxon>Aspergillus subgen. Circumdati</taxon>
    </lineage>
</organism>
<accession>A0A1L9UEB8</accession>
<reference evidence="3" key="1">
    <citation type="journal article" date="2017" name="Genome Biol.">
        <title>Comparative genomics reveals high biological diversity and specific adaptations in the industrially and medically important fungal genus Aspergillus.</title>
        <authorList>
            <person name="de Vries R.P."/>
            <person name="Riley R."/>
            <person name="Wiebenga A."/>
            <person name="Aguilar-Osorio G."/>
            <person name="Amillis S."/>
            <person name="Uchima C.A."/>
            <person name="Anderluh G."/>
            <person name="Asadollahi M."/>
            <person name="Askin M."/>
            <person name="Barry K."/>
            <person name="Battaglia E."/>
            <person name="Bayram O."/>
            <person name="Benocci T."/>
            <person name="Braus-Stromeyer S.A."/>
            <person name="Caldana C."/>
            <person name="Canovas D."/>
            <person name="Cerqueira G.C."/>
            <person name="Chen F."/>
            <person name="Chen W."/>
            <person name="Choi C."/>
            <person name="Clum A."/>
            <person name="Dos Santos R.A."/>
            <person name="Damasio A.R."/>
            <person name="Diallinas G."/>
            <person name="Emri T."/>
            <person name="Fekete E."/>
            <person name="Flipphi M."/>
            <person name="Freyberg S."/>
            <person name="Gallo A."/>
            <person name="Gournas C."/>
            <person name="Habgood R."/>
            <person name="Hainaut M."/>
            <person name="Harispe M.L."/>
            <person name="Henrissat B."/>
            <person name="Hilden K.S."/>
            <person name="Hope R."/>
            <person name="Hossain A."/>
            <person name="Karabika E."/>
            <person name="Karaffa L."/>
            <person name="Karanyi Z."/>
            <person name="Krasevec N."/>
            <person name="Kuo A."/>
            <person name="Kusch H."/>
            <person name="LaButti K."/>
            <person name="Lagendijk E.L."/>
            <person name="Lapidus A."/>
            <person name="Levasseur A."/>
            <person name="Lindquist E."/>
            <person name="Lipzen A."/>
            <person name="Logrieco A.F."/>
            <person name="MacCabe A."/>
            <person name="Maekelae M.R."/>
            <person name="Malavazi I."/>
            <person name="Melin P."/>
            <person name="Meyer V."/>
            <person name="Mielnichuk N."/>
            <person name="Miskei M."/>
            <person name="Molnar A.P."/>
            <person name="Mule G."/>
            <person name="Ngan C.Y."/>
            <person name="Orejas M."/>
            <person name="Orosz E."/>
            <person name="Ouedraogo J.P."/>
            <person name="Overkamp K.M."/>
            <person name="Park H.-S."/>
            <person name="Perrone G."/>
            <person name="Piumi F."/>
            <person name="Punt P.J."/>
            <person name="Ram A.F."/>
            <person name="Ramon A."/>
            <person name="Rauscher S."/>
            <person name="Record E."/>
            <person name="Riano-Pachon D.M."/>
            <person name="Robert V."/>
            <person name="Roehrig J."/>
            <person name="Ruller R."/>
            <person name="Salamov A."/>
            <person name="Salih N.S."/>
            <person name="Samson R.A."/>
            <person name="Sandor E."/>
            <person name="Sanguinetti M."/>
            <person name="Schuetze T."/>
            <person name="Sepcic K."/>
            <person name="Shelest E."/>
            <person name="Sherlock G."/>
            <person name="Sophianopoulou V."/>
            <person name="Squina F.M."/>
            <person name="Sun H."/>
            <person name="Susca A."/>
            <person name="Todd R.B."/>
            <person name="Tsang A."/>
            <person name="Unkles S.E."/>
            <person name="van de Wiele N."/>
            <person name="van Rossen-Uffink D."/>
            <person name="Oliveira J.V."/>
            <person name="Vesth T.C."/>
            <person name="Visser J."/>
            <person name="Yu J.-H."/>
            <person name="Zhou M."/>
            <person name="Andersen M.R."/>
            <person name="Archer D.B."/>
            <person name="Baker S.E."/>
            <person name="Benoit I."/>
            <person name="Brakhage A.A."/>
            <person name="Braus G.H."/>
            <person name="Fischer R."/>
            <person name="Frisvad J.C."/>
            <person name="Goldman G.H."/>
            <person name="Houbraken J."/>
            <person name="Oakley B."/>
            <person name="Pocsi I."/>
            <person name="Scazzocchio C."/>
            <person name="Seiboth B."/>
            <person name="vanKuyk P.A."/>
            <person name="Wortman J."/>
            <person name="Dyer P.S."/>
            <person name="Grigoriev I.V."/>
        </authorList>
    </citation>
    <scope>NUCLEOTIDE SEQUENCE [LARGE SCALE GENOMIC DNA]</scope>
    <source>
        <strain evidence="3">CBS 101740 / IMI 381727 / IBT 21946</strain>
    </source>
</reference>
<dbReference type="RefSeq" id="XP_067477253.1">
    <property type="nucleotide sequence ID" value="XM_067628500.1"/>
</dbReference>
<keyword evidence="3" id="KW-1185">Reference proteome</keyword>
<dbReference type="Proteomes" id="UP000184499">
    <property type="component" value="Unassembled WGS sequence"/>
</dbReference>
<name>A0A1L9UEB8_ASPBC</name>
<feature type="compositionally biased region" description="Polar residues" evidence="1">
    <location>
        <begin position="95"/>
        <end position="104"/>
    </location>
</feature>
<feature type="compositionally biased region" description="Basic and acidic residues" evidence="1">
    <location>
        <begin position="105"/>
        <end position="115"/>
    </location>
</feature>
<evidence type="ECO:0000313" key="2">
    <source>
        <dbReference type="EMBL" id="OJJ70004.1"/>
    </source>
</evidence>
<dbReference type="GeneID" id="93580988"/>
<dbReference type="AlphaFoldDB" id="A0A1L9UEB8"/>
<proteinExistence type="predicted"/>
<gene>
    <name evidence="2" type="ORF">ASPBRDRAFT_648895</name>
</gene>